<accession>A0A2N4YQ18</accession>
<dbReference type="EMBL" id="PIDP01002204">
    <property type="protein sequence ID" value="PLM81852.1"/>
    <property type="molecule type" value="Genomic_DNA"/>
</dbReference>
<proteinExistence type="predicted"/>
<evidence type="ECO:0000313" key="2">
    <source>
        <dbReference type="Proteomes" id="UP000234412"/>
    </source>
</evidence>
<comment type="caution">
    <text evidence="1">The sequence shown here is derived from an EMBL/GenBank/DDBJ whole genome shotgun (WGS) entry which is preliminary data.</text>
</comment>
<evidence type="ECO:0000313" key="1">
    <source>
        <dbReference type="EMBL" id="PLM81852.1"/>
    </source>
</evidence>
<organism evidence="1 2">
    <name type="scientific">Klebsiella variicola</name>
    <dbReference type="NCBI Taxonomy" id="244366"/>
    <lineage>
        <taxon>Bacteria</taxon>
        <taxon>Pseudomonadati</taxon>
        <taxon>Pseudomonadota</taxon>
        <taxon>Gammaproteobacteria</taxon>
        <taxon>Enterobacterales</taxon>
        <taxon>Enterobacteriaceae</taxon>
        <taxon>Klebsiella/Raoultella group</taxon>
        <taxon>Klebsiella</taxon>
        <taxon>Klebsiella pneumoniae complex</taxon>
    </lineage>
</organism>
<dbReference type="NCBIfam" id="TIGR03353">
    <property type="entry name" value="VI_chp_4"/>
    <property type="match status" value="1"/>
</dbReference>
<dbReference type="Proteomes" id="UP000234412">
    <property type="component" value="Unassembled WGS sequence"/>
</dbReference>
<protein>
    <submittedName>
        <fullName evidence="1">Type VI secretion system baseplate subunit TssK</fullName>
    </submittedName>
</protein>
<name>A0A2N4YQ18_KLEVA</name>
<gene>
    <name evidence="1" type="ORF">CWN47_34905</name>
</gene>
<dbReference type="AlphaFoldDB" id="A0A2N4YQ18"/>
<reference evidence="1 2" key="1">
    <citation type="submission" date="2017-11" db="EMBL/GenBank/DDBJ databases">
        <authorList>
            <person name="Han C.G."/>
        </authorList>
    </citation>
    <scope>NUCLEOTIDE SEQUENCE [LARGE SCALE GENOMIC DNA]</scope>
    <source>
        <strain evidence="1 2">A8</strain>
    </source>
</reference>
<dbReference type="PANTHER" id="PTHR35566:SF1">
    <property type="entry name" value="TYPE VI SECRETION SYSTEM BASEPLATE COMPONENT TSSK1"/>
    <property type="match status" value="1"/>
</dbReference>
<dbReference type="Pfam" id="PF05936">
    <property type="entry name" value="T6SS_VasE"/>
    <property type="match status" value="1"/>
</dbReference>
<sequence length="216" mass="24533">MKTERPLWGRGIMVSPQHFQQQAAYAAWTAEVIARIGLNHPWGVVEATFEPEMLKLGRLQAHRLQVRFQDGTMIDTDNADALPSALSLDGADGEAVIVLALPLMQANGGNCLKPEEVAERPVRFRQRWRDVRNQFGEDTRQIAVMQPELTLRFAHQDNSDYLTCPLVRLQRDSQGAWLIDETFLPPLLQIQGSRWLAAQLEQLLTQLRARLTRLMA</sequence>
<feature type="non-terminal residue" evidence="1">
    <location>
        <position position="216"/>
    </location>
</feature>
<dbReference type="PANTHER" id="PTHR35566">
    <property type="entry name" value="BLR3599 PROTEIN"/>
    <property type="match status" value="1"/>
</dbReference>
<dbReference type="InterPro" id="IPR010263">
    <property type="entry name" value="T6SS_TssK"/>
</dbReference>
<reference evidence="1 2" key="2">
    <citation type="submission" date="2018-01" db="EMBL/GenBank/DDBJ databases">
        <title>Genomic study of Klebsiella pneumoniae.</title>
        <authorList>
            <person name="Yang Y."/>
            <person name="Bicalho R."/>
        </authorList>
    </citation>
    <scope>NUCLEOTIDE SEQUENCE [LARGE SCALE GENOMIC DNA]</scope>
    <source>
        <strain evidence="1 2">A8</strain>
    </source>
</reference>